<evidence type="ECO:0000313" key="1">
    <source>
        <dbReference type="EMBL" id="MEZ0474628.1"/>
    </source>
</evidence>
<evidence type="ECO:0000313" key="2">
    <source>
        <dbReference type="Proteomes" id="UP001566331"/>
    </source>
</evidence>
<name>A0ABV4HPG8_9GAMM</name>
<protein>
    <submittedName>
        <fullName evidence="1">Uncharacterized protein</fullName>
    </submittedName>
</protein>
<gene>
    <name evidence="1" type="ORF">AB6713_08350</name>
</gene>
<dbReference type="EMBL" id="JBFWIC010000008">
    <property type="protein sequence ID" value="MEZ0474628.1"/>
    <property type="molecule type" value="Genomic_DNA"/>
</dbReference>
<comment type="caution">
    <text evidence="1">The sequence shown here is derived from an EMBL/GenBank/DDBJ whole genome shotgun (WGS) entry which is preliminary data.</text>
</comment>
<accession>A0ABV4HPG8</accession>
<dbReference type="RefSeq" id="WP_370563947.1">
    <property type="nucleotide sequence ID" value="NZ_JBFWIB010000005.1"/>
</dbReference>
<sequence length="130" mass="14062">MYAITWNGKTRLKNINYRHPRLLTVGGPSIGPLSSIQISLKFCSHFPPYASTIGGKSRSQPIVGSCFSAPILYSLIVHTTSLGAILPVHFDGIGDQPPGAQDVVRVGRPVTGDHLAEDDVDERVVQRNVD</sequence>
<dbReference type="Proteomes" id="UP001566331">
    <property type="component" value="Unassembled WGS sequence"/>
</dbReference>
<proteinExistence type="predicted"/>
<organism evidence="1 2">
    <name type="scientific">Luteimonas salinilitoris</name>
    <dbReference type="NCBI Taxonomy" id="3237697"/>
    <lineage>
        <taxon>Bacteria</taxon>
        <taxon>Pseudomonadati</taxon>
        <taxon>Pseudomonadota</taxon>
        <taxon>Gammaproteobacteria</taxon>
        <taxon>Lysobacterales</taxon>
        <taxon>Lysobacteraceae</taxon>
        <taxon>Luteimonas</taxon>
    </lineage>
</organism>
<keyword evidence="2" id="KW-1185">Reference proteome</keyword>
<reference evidence="1 2" key="1">
    <citation type="submission" date="2024-07" db="EMBL/GenBank/DDBJ databases">
        <title>Luteimonas salilacus sp. nov., isolated from the shore soil of Salt Lake in Tibet of China.</title>
        <authorList>
            <person name="Zhang X."/>
            <person name="Li A."/>
        </authorList>
    </citation>
    <scope>NUCLEOTIDE SEQUENCE [LARGE SCALE GENOMIC DNA]</scope>
    <source>
        <strain evidence="1 2">B3-2-R+30</strain>
    </source>
</reference>